<dbReference type="RefSeq" id="WP_381736353.1">
    <property type="nucleotide sequence ID" value="NZ_JBHSDP010000002.1"/>
</dbReference>
<dbReference type="EMBL" id="JBHSDP010000002">
    <property type="protein sequence ID" value="MFC4326269.1"/>
    <property type="molecule type" value="Genomic_DNA"/>
</dbReference>
<evidence type="ECO:0000256" key="1">
    <source>
        <dbReference type="SAM" id="MobiDB-lite"/>
    </source>
</evidence>
<accession>A0ABV8T5J2</accession>
<evidence type="ECO:0000313" key="3">
    <source>
        <dbReference type="Proteomes" id="UP001595824"/>
    </source>
</evidence>
<feature type="region of interest" description="Disordered" evidence="1">
    <location>
        <begin position="1"/>
        <end position="40"/>
    </location>
</feature>
<dbReference type="Proteomes" id="UP001595824">
    <property type="component" value="Unassembled WGS sequence"/>
</dbReference>
<sequence>MTTERQQLLHDTYQPADPEVQHNAEADRLPRSRSAEDRDSGWTRLLAAPSPLPSDQEQAAHELDLAAALILAMPSAAASLALLANSRRIHPEGALVLGALLYISGHRDGSQFWLQFAAGSGNHTAASLLSLLHRALGEVLDAETWRRQADTLADTRRRERVQKVLDTSGTLLPHAIRADMIARCHEGLGVRLPPRIAAVLHQLPVDSDDPEYGEVPQVSASLVRELAAAM</sequence>
<gene>
    <name evidence="2" type="ORF">ACFPC0_00185</name>
</gene>
<organism evidence="2 3">
    <name type="scientific">Streptomyces andamanensis</name>
    <dbReference type="NCBI Taxonomy" id="1565035"/>
    <lineage>
        <taxon>Bacteria</taxon>
        <taxon>Bacillati</taxon>
        <taxon>Actinomycetota</taxon>
        <taxon>Actinomycetes</taxon>
        <taxon>Kitasatosporales</taxon>
        <taxon>Streptomycetaceae</taxon>
        <taxon>Streptomyces</taxon>
    </lineage>
</organism>
<proteinExistence type="predicted"/>
<evidence type="ECO:0000313" key="2">
    <source>
        <dbReference type="EMBL" id="MFC4326269.1"/>
    </source>
</evidence>
<keyword evidence="3" id="KW-1185">Reference proteome</keyword>
<protein>
    <submittedName>
        <fullName evidence="2">Uncharacterized protein</fullName>
    </submittedName>
</protein>
<reference evidence="3" key="1">
    <citation type="journal article" date="2019" name="Int. J. Syst. Evol. Microbiol.">
        <title>The Global Catalogue of Microorganisms (GCM) 10K type strain sequencing project: providing services to taxonomists for standard genome sequencing and annotation.</title>
        <authorList>
            <consortium name="The Broad Institute Genomics Platform"/>
            <consortium name="The Broad Institute Genome Sequencing Center for Infectious Disease"/>
            <person name="Wu L."/>
            <person name="Ma J."/>
        </authorList>
    </citation>
    <scope>NUCLEOTIDE SEQUENCE [LARGE SCALE GENOMIC DNA]</scope>
    <source>
        <strain evidence="3">PCU 347</strain>
    </source>
</reference>
<name>A0ABV8T5J2_9ACTN</name>
<comment type="caution">
    <text evidence="2">The sequence shown here is derived from an EMBL/GenBank/DDBJ whole genome shotgun (WGS) entry which is preliminary data.</text>
</comment>
<feature type="compositionally biased region" description="Basic and acidic residues" evidence="1">
    <location>
        <begin position="19"/>
        <end position="40"/>
    </location>
</feature>